<reference evidence="2 3" key="1">
    <citation type="submission" date="2016-12" db="EMBL/GenBank/DDBJ databases">
        <title>The genomes of Aspergillus section Nigri reveals drivers in fungal speciation.</title>
        <authorList>
            <consortium name="DOE Joint Genome Institute"/>
            <person name="Vesth T.C."/>
            <person name="Nybo J."/>
            <person name="Theobald S."/>
            <person name="Brandl J."/>
            <person name="Frisvad J.C."/>
            <person name="Nielsen K.F."/>
            <person name="Lyhne E.K."/>
            <person name="Kogle M.E."/>
            <person name="Kuo A."/>
            <person name="Riley R."/>
            <person name="Clum A."/>
            <person name="Nolan M."/>
            <person name="Lipzen A."/>
            <person name="Salamov A."/>
            <person name="Henrissat B."/>
            <person name="Wiebenga A."/>
            <person name="De Vries R.P."/>
            <person name="Grigoriev I.V."/>
            <person name="Mortensen U.H."/>
            <person name="Andersen M.R."/>
            <person name="Baker S.E."/>
        </authorList>
    </citation>
    <scope>NUCLEOTIDE SEQUENCE [LARGE SCALE GENOMIC DNA]</scope>
    <source>
        <strain evidence="2 3">CBS 121591</strain>
    </source>
</reference>
<dbReference type="RefSeq" id="XP_025495563.1">
    <property type="nucleotide sequence ID" value="XM_025631113.1"/>
</dbReference>
<dbReference type="GeneID" id="37133854"/>
<feature type="region of interest" description="Disordered" evidence="1">
    <location>
        <begin position="248"/>
        <end position="270"/>
    </location>
</feature>
<dbReference type="AlphaFoldDB" id="A0A319D2R9"/>
<evidence type="ECO:0008006" key="4">
    <source>
        <dbReference type="Google" id="ProtNLM"/>
    </source>
</evidence>
<dbReference type="VEuPathDB" id="FungiDB:BO82DRAFT_275395"/>
<dbReference type="Proteomes" id="UP000248340">
    <property type="component" value="Unassembled WGS sequence"/>
</dbReference>
<evidence type="ECO:0000313" key="2">
    <source>
        <dbReference type="EMBL" id="PYH85363.1"/>
    </source>
</evidence>
<accession>A0A319D2R9</accession>
<evidence type="ECO:0000313" key="3">
    <source>
        <dbReference type="Proteomes" id="UP000248340"/>
    </source>
</evidence>
<sequence length="291" mass="32602">MLRRSAATFHSRVESLSWSPYLAECLTVLEDTHEAPGDALLVGLVKLQLIAAKVTRIWVHSGGCKKDEGTWMIGPYVASLNMELVAARDQAPSHVRTNRIFQTMTSHTEITIFELTLLRASTVPIATDTDLQALDHLFRCLEAIKSWIRTILKFDAAEYIGFPFPLWKQFRTVVLVTLRLGALDDPAWDTGLVRRSVDLPSVLDEIARKLERGRSQTEEPVFATFIKMVHMLKSWTLSVYTDGPSKPADSGCTSGSLSEGEQAAVEDPPWGDLVCDDEFWNVDFLGWPYMS</sequence>
<evidence type="ECO:0000256" key="1">
    <source>
        <dbReference type="SAM" id="MobiDB-lite"/>
    </source>
</evidence>
<organism evidence="2 3">
    <name type="scientific">Aspergillus uvarum CBS 121591</name>
    <dbReference type="NCBI Taxonomy" id="1448315"/>
    <lineage>
        <taxon>Eukaryota</taxon>
        <taxon>Fungi</taxon>
        <taxon>Dikarya</taxon>
        <taxon>Ascomycota</taxon>
        <taxon>Pezizomycotina</taxon>
        <taxon>Eurotiomycetes</taxon>
        <taxon>Eurotiomycetidae</taxon>
        <taxon>Eurotiales</taxon>
        <taxon>Aspergillaceae</taxon>
        <taxon>Aspergillus</taxon>
        <taxon>Aspergillus subgen. Circumdati</taxon>
    </lineage>
</organism>
<dbReference type="OrthoDB" id="1600564at2759"/>
<dbReference type="EMBL" id="KZ821680">
    <property type="protein sequence ID" value="PYH85363.1"/>
    <property type="molecule type" value="Genomic_DNA"/>
</dbReference>
<gene>
    <name evidence="2" type="ORF">BO82DRAFT_275395</name>
</gene>
<name>A0A319D2R9_9EURO</name>
<keyword evidence="3" id="KW-1185">Reference proteome</keyword>
<dbReference type="STRING" id="1448315.A0A319D2R9"/>
<protein>
    <recommendedName>
        <fullName evidence="4">C6 transcription factor</fullName>
    </recommendedName>
</protein>
<proteinExistence type="predicted"/>